<dbReference type="OrthoDB" id="9792756at2"/>
<dbReference type="InterPro" id="IPR004375">
    <property type="entry name" value="NanQ/TabA/YiaL"/>
</dbReference>
<dbReference type="PANTHER" id="PTHR34986">
    <property type="entry name" value="EVOLVED BETA-GALACTOSIDASE SUBUNIT BETA"/>
    <property type="match status" value="1"/>
</dbReference>
<dbReference type="AlphaFoldDB" id="A0A0K1NLA4"/>
<dbReference type="EMBL" id="CP012075">
    <property type="protein sequence ID" value="AKU69864.1"/>
    <property type="molecule type" value="Genomic_DNA"/>
</dbReference>
<dbReference type="eggNOG" id="COG2731">
    <property type="taxonomic scope" value="Bacteria"/>
</dbReference>
<evidence type="ECO:0000313" key="2">
    <source>
        <dbReference type="EMBL" id="QUB85475.1"/>
    </source>
</evidence>
<dbReference type="InterPro" id="IPR037012">
    <property type="entry name" value="NanQ/TabA/YiaL_sf"/>
</dbReference>
<sequence>MIIADLNACQRYYILHARMKELMDYILHHDFSGQETGRITLDGDDLFINLDEGELKSKEEQRLEFHRKYIDIQVPLLQEETMGWTSISDLGEPDIAYNPDTDCGFYTQEAKEYFKVKPGQFTIFFPEDAHAPIIGEGKQRKLVGKIRI</sequence>
<dbReference type="Proteomes" id="UP000682005">
    <property type="component" value="Chromosome 2"/>
</dbReference>
<dbReference type="NCBIfam" id="TIGR00022">
    <property type="entry name" value="YhcH/YjgK/YiaL family protein"/>
    <property type="match status" value="1"/>
</dbReference>
<dbReference type="Pfam" id="PF04074">
    <property type="entry name" value="DUF386"/>
    <property type="match status" value="1"/>
</dbReference>
<dbReference type="RefSeq" id="WP_025077475.1">
    <property type="nucleotide sequence ID" value="NZ_BAKO01000001.1"/>
</dbReference>
<dbReference type="STRING" id="1236517.ADJ77_08335"/>
<dbReference type="SUPFAM" id="SSF51197">
    <property type="entry name" value="Clavaminate synthase-like"/>
    <property type="match status" value="1"/>
</dbReference>
<accession>A0A0K1NLA4</accession>
<dbReference type="Proteomes" id="UP000060345">
    <property type="component" value="Chromosome 2"/>
</dbReference>
<dbReference type="PANTHER" id="PTHR34986:SF1">
    <property type="entry name" value="PROTEIN YIAL"/>
    <property type="match status" value="1"/>
</dbReference>
<keyword evidence="4" id="KW-1185">Reference proteome</keyword>
<dbReference type="Gene3D" id="2.60.120.370">
    <property type="entry name" value="YhcH/YjgK/YiaL"/>
    <property type="match status" value="1"/>
</dbReference>
<protein>
    <submittedName>
        <fullName evidence="1">YhcH/YjgK/YiaL family protein</fullName>
    </submittedName>
</protein>
<evidence type="ECO:0000313" key="4">
    <source>
        <dbReference type="Proteomes" id="UP000682005"/>
    </source>
</evidence>
<gene>
    <name evidence="1" type="ORF">ADJ77_08335</name>
    <name evidence="2" type="ORF">J5A51_04175</name>
</gene>
<reference evidence="2 4" key="2">
    <citation type="submission" date="2021-03" db="EMBL/GenBank/DDBJ databases">
        <title>Human Oral Microbial Genomes.</title>
        <authorList>
            <person name="Johnston C.D."/>
            <person name="Chen T."/>
            <person name="Dewhirst F.E."/>
        </authorList>
    </citation>
    <scope>NUCLEOTIDE SEQUENCE [LARGE SCALE GENOMIC DNA]</scope>
    <source>
        <strain evidence="2 4">W1435</strain>
    </source>
</reference>
<name>A0A0K1NLA4_9BACT</name>
<dbReference type="EMBL" id="CP072369">
    <property type="protein sequence ID" value="QUB85475.1"/>
    <property type="molecule type" value="Genomic_DNA"/>
</dbReference>
<evidence type="ECO:0000313" key="1">
    <source>
        <dbReference type="EMBL" id="AKU69864.1"/>
    </source>
</evidence>
<organism evidence="1 3">
    <name type="scientific">Prevotella fusca JCM 17724</name>
    <dbReference type="NCBI Taxonomy" id="1236517"/>
    <lineage>
        <taxon>Bacteria</taxon>
        <taxon>Pseudomonadati</taxon>
        <taxon>Bacteroidota</taxon>
        <taxon>Bacteroidia</taxon>
        <taxon>Bacteroidales</taxon>
        <taxon>Prevotellaceae</taxon>
        <taxon>Prevotella</taxon>
    </lineage>
</organism>
<proteinExistence type="predicted"/>
<dbReference type="KEGG" id="pfus:ADJ77_08335"/>
<reference evidence="1 3" key="1">
    <citation type="submission" date="2015-07" db="EMBL/GenBank/DDBJ databases">
        <authorList>
            <person name="Noorani M."/>
        </authorList>
    </citation>
    <scope>NUCLEOTIDE SEQUENCE [LARGE SCALE GENOMIC DNA]</scope>
    <source>
        <strain evidence="1 3">W1435</strain>
    </source>
</reference>
<evidence type="ECO:0000313" key="3">
    <source>
        <dbReference type="Proteomes" id="UP000060345"/>
    </source>
</evidence>
<dbReference type="GO" id="GO:0005829">
    <property type="term" value="C:cytosol"/>
    <property type="evidence" value="ECO:0007669"/>
    <property type="project" value="TreeGrafter"/>
</dbReference>